<dbReference type="EC" id="1.11.1.5" evidence="10"/>
<dbReference type="Proteomes" id="UP001549184">
    <property type="component" value="Unassembled WGS sequence"/>
</dbReference>
<accession>A0ABV2JYI4</accession>
<feature type="domain" description="Cytochrome c" evidence="9">
    <location>
        <begin position="144"/>
        <end position="295"/>
    </location>
</feature>
<keyword evidence="7 8" id="KW-0408">Iron</keyword>
<keyword evidence="3 8" id="KW-0479">Metal-binding</keyword>
<dbReference type="SUPFAM" id="SSF46626">
    <property type="entry name" value="Cytochrome c"/>
    <property type="match status" value="2"/>
</dbReference>
<dbReference type="InterPro" id="IPR009056">
    <property type="entry name" value="Cyt_c-like_dom"/>
</dbReference>
<comment type="caution">
    <text evidence="10">The sequence shown here is derived from an EMBL/GenBank/DDBJ whole genome shotgun (WGS) entry which is preliminary data.</text>
</comment>
<evidence type="ECO:0000256" key="1">
    <source>
        <dbReference type="ARBA" id="ARBA00004418"/>
    </source>
</evidence>
<dbReference type="EMBL" id="JBEPMU010000005">
    <property type="protein sequence ID" value="MET3653893.1"/>
    <property type="molecule type" value="Genomic_DNA"/>
</dbReference>
<dbReference type="InterPro" id="IPR004852">
    <property type="entry name" value="Di-haem_cyt_c_peroxidsae"/>
</dbReference>
<dbReference type="PROSITE" id="PS51007">
    <property type="entry name" value="CYTC"/>
    <property type="match status" value="1"/>
</dbReference>
<proteinExistence type="predicted"/>
<reference evidence="10 11" key="1">
    <citation type="submission" date="2024-06" db="EMBL/GenBank/DDBJ databases">
        <title>Sorghum-associated microbial communities from plants grown in Nebraska, USA.</title>
        <authorList>
            <person name="Schachtman D."/>
        </authorList>
    </citation>
    <scope>NUCLEOTIDE SEQUENCE [LARGE SCALE GENOMIC DNA]</scope>
    <source>
        <strain evidence="10 11">1073</strain>
    </source>
</reference>
<evidence type="ECO:0000256" key="6">
    <source>
        <dbReference type="ARBA" id="ARBA00023002"/>
    </source>
</evidence>
<dbReference type="Pfam" id="PF21419">
    <property type="entry name" value="RoxA-like_Cyt-c"/>
    <property type="match status" value="1"/>
</dbReference>
<keyword evidence="11" id="KW-1185">Reference proteome</keyword>
<dbReference type="PANTHER" id="PTHR30600:SF10">
    <property type="entry name" value="BLL6722 PROTEIN"/>
    <property type="match status" value="1"/>
</dbReference>
<evidence type="ECO:0000256" key="4">
    <source>
        <dbReference type="ARBA" id="ARBA00022729"/>
    </source>
</evidence>
<dbReference type="PANTHER" id="PTHR30600">
    <property type="entry name" value="CYTOCHROME C PEROXIDASE-RELATED"/>
    <property type="match status" value="1"/>
</dbReference>
<evidence type="ECO:0000256" key="7">
    <source>
        <dbReference type="ARBA" id="ARBA00023004"/>
    </source>
</evidence>
<evidence type="ECO:0000313" key="11">
    <source>
        <dbReference type="Proteomes" id="UP001549184"/>
    </source>
</evidence>
<gene>
    <name evidence="10" type="ORF">ABIC75_003630</name>
</gene>
<protein>
    <submittedName>
        <fullName evidence="10">Cytochrome c peroxidase</fullName>
        <ecNumber evidence="10">1.11.1.5</ecNumber>
    </submittedName>
</protein>
<dbReference type="InterPro" id="IPR036909">
    <property type="entry name" value="Cyt_c-like_dom_sf"/>
</dbReference>
<dbReference type="GO" id="GO:0004130">
    <property type="term" value="F:cytochrome-c peroxidase activity"/>
    <property type="evidence" value="ECO:0007669"/>
    <property type="project" value="UniProtKB-EC"/>
</dbReference>
<dbReference type="InterPro" id="IPR026259">
    <property type="entry name" value="MauG/Cytc_peroxidase"/>
</dbReference>
<evidence type="ECO:0000256" key="2">
    <source>
        <dbReference type="ARBA" id="ARBA00022617"/>
    </source>
</evidence>
<name>A0ABV2JYI4_9GAMM</name>
<evidence type="ECO:0000256" key="3">
    <source>
        <dbReference type="ARBA" id="ARBA00022723"/>
    </source>
</evidence>
<evidence type="ECO:0000313" key="10">
    <source>
        <dbReference type="EMBL" id="MET3653893.1"/>
    </source>
</evidence>
<keyword evidence="2 8" id="KW-0349">Heme</keyword>
<dbReference type="Gene3D" id="1.10.760.10">
    <property type="entry name" value="Cytochrome c-like domain"/>
    <property type="match status" value="2"/>
</dbReference>
<dbReference type="Pfam" id="PF03150">
    <property type="entry name" value="CCP_MauG"/>
    <property type="match status" value="1"/>
</dbReference>
<evidence type="ECO:0000259" key="9">
    <source>
        <dbReference type="PROSITE" id="PS51007"/>
    </source>
</evidence>
<keyword evidence="4" id="KW-0732">Signal</keyword>
<dbReference type="PIRSF" id="PIRSF000294">
    <property type="entry name" value="Cytochrome-c_peroxidase"/>
    <property type="match status" value="1"/>
</dbReference>
<comment type="subcellular location">
    <subcellularLocation>
        <location evidence="1">Periplasm</location>
    </subcellularLocation>
</comment>
<organism evidence="10 11">
    <name type="scientific">Dyella japonica</name>
    <dbReference type="NCBI Taxonomy" id="231455"/>
    <lineage>
        <taxon>Bacteria</taxon>
        <taxon>Pseudomonadati</taxon>
        <taxon>Pseudomonadota</taxon>
        <taxon>Gammaproteobacteria</taxon>
        <taxon>Lysobacterales</taxon>
        <taxon>Rhodanobacteraceae</taxon>
        <taxon>Dyella</taxon>
    </lineage>
</organism>
<evidence type="ECO:0000256" key="5">
    <source>
        <dbReference type="ARBA" id="ARBA00022764"/>
    </source>
</evidence>
<keyword evidence="6 10" id="KW-0560">Oxidoreductase</keyword>
<keyword evidence="10" id="KW-0575">Peroxidase</keyword>
<sequence length="295" mass="32327">MSADNNIKCASCHIPSLAYTDGKQVAVGVGGRTGSRNTPSLSALDSMDTNASFFWDGRRRQLEEAVLDPMTNPVEMGLRDRGELLQRVQGNVEYRERFEHIFHRQNIEGEDIGIVLADYVRSLSAEPSAYDRYVTQGDRMALDTRAVLGLTLFAGKAGCSQCHLLSGKPAALTDEKFHRTGVGLDDIAPSLSMLTQEVVKSSLKGSAIGDRLATHPDEAQLGRFNVTREPADIGLFRTPSLRGVANTAPYMHDGSVPTLEDAIDREIYYRSLQAGEPLNLSAEERANLRAFLETL</sequence>
<keyword evidence="5" id="KW-0574">Periplasm</keyword>
<evidence type="ECO:0000256" key="8">
    <source>
        <dbReference type="PROSITE-ProRule" id="PRU00433"/>
    </source>
</evidence>
<dbReference type="InterPro" id="IPR051395">
    <property type="entry name" value="Cytochrome_c_Peroxidase/MauG"/>
</dbReference>